<dbReference type="Pfam" id="PF00078">
    <property type="entry name" value="RVT_1"/>
    <property type="match status" value="1"/>
</dbReference>
<dbReference type="InterPro" id="IPR043502">
    <property type="entry name" value="DNA/RNA_pol_sf"/>
</dbReference>
<reference evidence="2" key="1">
    <citation type="submission" date="2017-07" db="EMBL/GenBank/DDBJ databases">
        <authorList>
            <person name="Mikheyev A."/>
            <person name="Grau M."/>
        </authorList>
    </citation>
    <scope>NUCLEOTIDE SEQUENCE</scope>
    <source>
        <tissue evidence="2">Venom_gland</tissue>
    </source>
</reference>
<organism evidence="2">
    <name type="scientific">Micrurus paraensis</name>
    <dbReference type="NCBI Taxonomy" id="1970185"/>
    <lineage>
        <taxon>Eukaryota</taxon>
        <taxon>Metazoa</taxon>
        <taxon>Chordata</taxon>
        <taxon>Craniata</taxon>
        <taxon>Vertebrata</taxon>
        <taxon>Euteleostomi</taxon>
        <taxon>Lepidosauria</taxon>
        <taxon>Squamata</taxon>
        <taxon>Bifurcata</taxon>
        <taxon>Unidentata</taxon>
        <taxon>Episquamata</taxon>
        <taxon>Toxicofera</taxon>
        <taxon>Serpentes</taxon>
        <taxon>Colubroidea</taxon>
        <taxon>Elapidae</taxon>
        <taxon>Elapinae</taxon>
        <taxon>Micrurus</taxon>
    </lineage>
</organism>
<protein>
    <recommendedName>
        <fullName evidence="1">Reverse transcriptase domain-containing protein</fullName>
    </recommendedName>
</protein>
<sequence>MNEVLTKKEIPKTWTEAYITLIPKEGTDQQQIKNFRPISLLNSDYKIFASILAERLKRYLNNFIHPDQNGFLPKRQIRDNIRIILDTLEYYEAHPEKQMALIFLDAQKAFDNVNWRCMLLQLIQMGFGKKFVQAIETIYCKQSAMVMINGELTESININKGTRQGCPLSPLLFVLTLEVLNRNIRQDEEIKGMKIRKEEYKLQAFADDLVFYT</sequence>
<evidence type="ECO:0000259" key="1">
    <source>
        <dbReference type="PROSITE" id="PS50878"/>
    </source>
</evidence>
<dbReference type="SUPFAM" id="SSF56672">
    <property type="entry name" value="DNA/RNA polymerases"/>
    <property type="match status" value="1"/>
</dbReference>
<dbReference type="InterPro" id="IPR000477">
    <property type="entry name" value="RT_dom"/>
</dbReference>
<dbReference type="PANTHER" id="PTHR31635:SF196">
    <property type="entry name" value="REVERSE TRANSCRIPTASE DOMAIN-CONTAINING PROTEIN-RELATED"/>
    <property type="match status" value="1"/>
</dbReference>
<dbReference type="EMBL" id="IACL01059306">
    <property type="protein sequence ID" value="LAB08430.1"/>
    <property type="molecule type" value="Transcribed_RNA"/>
</dbReference>
<dbReference type="CDD" id="cd01650">
    <property type="entry name" value="RT_nLTR_like"/>
    <property type="match status" value="1"/>
</dbReference>
<proteinExistence type="predicted"/>
<accession>A0A2D4KI84</accession>
<dbReference type="AlphaFoldDB" id="A0A2D4KI84"/>
<dbReference type="PANTHER" id="PTHR31635">
    <property type="entry name" value="REVERSE TRANSCRIPTASE DOMAIN-CONTAINING PROTEIN-RELATED"/>
    <property type="match status" value="1"/>
</dbReference>
<name>A0A2D4KI84_9SAUR</name>
<feature type="domain" description="Reverse transcriptase" evidence="1">
    <location>
        <begin position="3"/>
        <end position="213"/>
    </location>
</feature>
<dbReference type="PROSITE" id="PS50878">
    <property type="entry name" value="RT_POL"/>
    <property type="match status" value="1"/>
</dbReference>
<reference evidence="2" key="2">
    <citation type="submission" date="2017-11" db="EMBL/GenBank/DDBJ databases">
        <title>Coralsnake Venomics: Analyses of Venom Gland Transcriptomes and Proteomes of Six Brazilian Taxa.</title>
        <authorList>
            <person name="Aird S.D."/>
            <person name="Jorge da Silva N."/>
            <person name="Qiu L."/>
            <person name="Villar-Briones A."/>
            <person name="Aparecida-Saddi V."/>
            <person name="Campos-Telles M.P."/>
            <person name="Grau M."/>
            <person name="Mikheyev A.S."/>
        </authorList>
    </citation>
    <scope>NUCLEOTIDE SEQUENCE</scope>
    <source>
        <tissue evidence="2">Venom_gland</tissue>
    </source>
</reference>
<evidence type="ECO:0000313" key="2">
    <source>
        <dbReference type="EMBL" id="LAB08430.1"/>
    </source>
</evidence>